<reference evidence="6 7" key="1">
    <citation type="submission" date="2017-01" db="EMBL/GenBank/DDBJ databases">
        <authorList>
            <person name="Mah S.A."/>
            <person name="Swanson W.J."/>
            <person name="Moy G.W."/>
            <person name="Vacquier V.D."/>
        </authorList>
    </citation>
    <scope>NUCLEOTIDE SEQUENCE [LARGE SCALE GENOMIC DNA]</scope>
    <source>
        <strain evidence="6 7">DSM 21219</strain>
    </source>
</reference>
<dbReference type="InterPro" id="IPR004136">
    <property type="entry name" value="NMO"/>
</dbReference>
<dbReference type="PANTHER" id="PTHR42747:SF4">
    <property type="entry name" value="BLR1330 PROTEIN"/>
    <property type="match status" value="1"/>
</dbReference>
<sequence>MRDQSRLPAVLRGLRLPLVGAPMFLVSGPELVIAQCKAGIIGAFPALNAREAEGEPVALERWLTRITEELARHDRDHPERPAAPFAVNQIVHRSNTRLERDVEICRRHRVPIWITSLGARPEVNEAAHSCGGIVLHDVVNDRFARKAVARGADGLIAVAAGAGGHAGALSPFALMAEIRAWFDGPLLLSGAIATGRALLAARALGADLGYMGTPFIATPEARAHDAYKQMVLAGGAEDIVATDAVTGISGNFLRDSIIAAGLDPEQVARSAADRPDTGLDGESRAWRDIWSAGHGIGSVQAITPVAELVERIAREYHAAGRELAADFPPSPVPGT</sequence>
<proteinExistence type="inferred from homology"/>
<dbReference type="Proteomes" id="UP000192455">
    <property type="component" value="Unassembled WGS sequence"/>
</dbReference>
<name>A0A1R3WAP8_9RHOB</name>
<keyword evidence="4" id="KW-0560">Oxidoreductase</keyword>
<accession>A0A1R3WAP8</accession>
<organism evidence="6 7">
    <name type="scientific">Pontibaca methylaminivorans</name>
    <dbReference type="NCBI Taxonomy" id="515897"/>
    <lineage>
        <taxon>Bacteria</taxon>
        <taxon>Pseudomonadati</taxon>
        <taxon>Pseudomonadota</taxon>
        <taxon>Alphaproteobacteria</taxon>
        <taxon>Rhodobacterales</taxon>
        <taxon>Roseobacteraceae</taxon>
        <taxon>Pontibaca</taxon>
    </lineage>
</organism>
<evidence type="ECO:0000256" key="4">
    <source>
        <dbReference type="ARBA" id="ARBA00023002"/>
    </source>
</evidence>
<dbReference type="OrthoDB" id="9778912at2"/>
<comment type="similarity">
    <text evidence="1">Belongs to the nitronate monooxygenase family. NMO class I subfamily.</text>
</comment>
<gene>
    <name evidence="6" type="ORF">SAMN05421849_0266</name>
</gene>
<dbReference type="InterPro" id="IPR013785">
    <property type="entry name" value="Aldolase_TIM"/>
</dbReference>
<dbReference type="STRING" id="515897.SAMN05421849_0266"/>
<protein>
    <submittedName>
        <fullName evidence="6">Nitronate monooxygenase</fullName>
    </submittedName>
</protein>
<dbReference type="AlphaFoldDB" id="A0A1R3WAP8"/>
<evidence type="ECO:0000313" key="7">
    <source>
        <dbReference type="Proteomes" id="UP000192455"/>
    </source>
</evidence>
<dbReference type="EMBL" id="FTPS01000001">
    <property type="protein sequence ID" value="SIT75086.1"/>
    <property type="molecule type" value="Genomic_DNA"/>
</dbReference>
<dbReference type="GO" id="GO:0018580">
    <property type="term" value="F:nitronate monooxygenase activity"/>
    <property type="evidence" value="ECO:0007669"/>
    <property type="project" value="InterPro"/>
</dbReference>
<keyword evidence="5 6" id="KW-0503">Monooxygenase</keyword>
<dbReference type="RefSeq" id="WP_076646567.1">
    <property type="nucleotide sequence ID" value="NZ_FTPS01000001.1"/>
</dbReference>
<evidence type="ECO:0000256" key="2">
    <source>
        <dbReference type="ARBA" id="ARBA00022630"/>
    </source>
</evidence>
<dbReference type="CDD" id="cd04730">
    <property type="entry name" value="NPD_like"/>
    <property type="match status" value="1"/>
</dbReference>
<dbReference type="Gene3D" id="3.20.20.70">
    <property type="entry name" value="Aldolase class I"/>
    <property type="match status" value="1"/>
</dbReference>
<keyword evidence="2" id="KW-0285">Flavoprotein</keyword>
<evidence type="ECO:0000256" key="3">
    <source>
        <dbReference type="ARBA" id="ARBA00022643"/>
    </source>
</evidence>
<dbReference type="PANTHER" id="PTHR42747">
    <property type="entry name" value="NITRONATE MONOOXYGENASE-RELATED"/>
    <property type="match status" value="1"/>
</dbReference>
<evidence type="ECO:0000256" key="1">
    <source>
        <dbReference type="ARBA" id="ARBA00009881"/>
    </source>
</evidence>
<dbReference type="Pfam" id="PF03060">
    <property type="entry name" value="NMO"/>
    <property type="match status" value="1"/>
</dbReference>
<dbReference type="SUPFAM" id="SSF51412">
    <property type="entry name" value="Inosine monophosphate dehydrogenase (IMPDH)"/>
    <property type="match status" value="1"/>
</dbReference>
<keyword evidence="7" id="KW-1185">Reference proteome</keyword>
<evidence type="ECO:0000313" key="6">
    <source>
        <dbReference type="EMBL" id="SIT75086.1"/>
    </source>
</evidence>
<keyword evidence="3" id="KW-0288">FMN</keyword>
<evidence type="ECO:0000256" key="5">
    <source>
        <dbReference type="ARBA" id="ARBA00023033"/>
    </source>
</evidence>
<dbReference type="FunFam" id="3.20.20.70:FF:000210">
    <property type="entry name" value="2-nitropropane dioxygenase"/>
    <property type="match status" value="1"/>
</dbReference>